<sequence length="168" mass="18355">MARMPVDLVELASNGDWPLVREALLGESYSVGVLSLALTRAVNYEHLEMSRLLIDTGADPNFCFEDQIPALFVAVQTFSLPIVELLLTHGADVNLRMQGGYTPLMMAVDAIADYSYQSNGPLDLDLVLFLLAQGADPVLRDDRDKTAADVARSYGWAEAVQVLEAHMA</sequence>
<gene>
    <name evidence="4" type="ORF">FNU79_18575</name>
</gene>
<dbReference type="OrthoDB" id="5657095at2"/>
<keyword evidence="5" id="KW-1185">Reference proteome</keyword>
<evidence type="ECO:0000313" key="5">
    <source>
        <dbReference type="Proteomes" id="UP000316092"/>
    </source>
</evidence>
<dbReference type="Pfam" id="PF12796">
    <property type="entry name" value="Ank_2"/>
    <property type="match status" value="1"/>
</dbReference>
<keyword evidence="1" id="KW-0677">Repeat</keyword>
<reference evidence="4 5" key="1">
    <citation type="submission" date="2019-07" db="EMBL/GenBank/DDBJ databases">
        <title>Deinococcus detaillus sp. nov., isolated from humus soil in Antarctica.</title>
        <authorList>
            <person name="Zhang K."/>
        </authorList>
    </citation>
    <scope>NUCLEOTIDE SEQUENCE [LARGE SCALE GENOMIC DNA]</scope>
    <source>
        <strain evidence="4 5">H1</strain>
    </source>
</reference>
<dbReference type="InterPro" id="IPR036770">
    <property type="entry name" value="Ankyrin_rpt-contain_sf"/>
</dbReference>
<evidence type="ECO:0000256" key="2">
    <source>
        <dbReference type="ARBA" id="ARBA00023043"/>
    </source>
</evidence>
<comment type="caution">
    <text evidence="4">The sequence shown here is derived from an EMBL/GenBank/DDBJ whole genome shotgun (WGS) entry which is preliminary data.</text>
</comment>
<feature type="repeat" description="ANK" evidence="3">
    <location>
        <begin position="66"/>
        <end position="98"/>
    </location>
</feature>
<dbReference type="PANTHER" id="PTHR24198:SF165">
    <property type="entry name" value="ANKYRIN REPEAT-CONTAINING PROTEIN-RELATED"/>
    <property type="match status" value="1"/>
</dbReference>
<dbReference type="EMBL" id="VKDB01000057">
    <property type="protein sequence ID" value="TSA78942.1"/>
    <property type="molecule type" value="Genomic_DNA"/>
</dbReference>
<evidence type="ECO:0000256" key="1">
    <source>
        <dbReference type="ARBA" id="ARBA00022737"/>
    </source>
</evidence>
<dbReference type="AlphaFoldDB" id="A0A553UFG0"/>
<proteinExistence type="predicted"/>
<dbReference type="PANTHER" id="PTHR24198">
    <property type="entry name" value="ANKYRIN REPEAT AND PROTEIN KINASE DOMAIN-CONTAINING PROTEIN"/>
    <property type="match status" value="1"/>
</dbReference>
<dbReference type="Proteomes" id="UP000316092">
    <property type="component" value="Unassembled WGS sequence"/>
</dbReference>
<dbReference type="PROSITE" id="PS50088">
    <property type="entry name" value="ANK_REPEAT"/>
    <property type="match status" value="1"/>
</dbReference>
<dbReference type="SUPFAM" id="SSF48403">
    <property type="entry name" value="Ankyrin repeat"/>
    <property type="match status" value="1"/>
</dbReference>
<dbReference type="SMART" id="SM00248">
    <property type="entry name" value="ANK"/>
    <property type="match status" value="3"/>
</dbReference>
<evidence type="ECO:0000256" key="3">
    <source>
        <dbReference type="PROSITE-ProRule" id="PRU00023"/>
    </source>
</evidence>
<dbReference type="InterPro" id="IPR002110">
    <property type="entry name" value="Ankyrin_rpt"/>
</dbReference>
<keyword evidence="2 3" id="KW-0040">ANK repeat</keyword>
<protein>
    <submittedName>
        <fullName evidence="4">Uncharacterized protein</fullName>
    </submittedName>
</protein>
<dbReference type="Gene3D" id="1.25.40.20">
    <property type="entry name" value="Ankyrin repeat-containing domain"/>
    <property type="match status" value="1"/>
</dbReference>
<evidence type="ECO:0000313" key="4">
    <source>
        <dbReference type="EMBL" id="TSA78942.1"/>
    </source>
</evidence>
<name>A0A553UFG0_9DEIO</name>
<organism evidence="4 5">
    <name type="scientific">Deinococcus detaillensis</name>
    <dbReference type="NCBI Taxonomy" id="2592048"/>
    <lineage>
        <taxon>Bacteria</taxon>
        <taxon>Thermotogati</taxon>
        <taxon>Deinococcota</taxon>
        <taxon>Deinococci</taxon>
        <taxon>Deinococcales</taxon>
        <taxon>Deinococcaceae</taxon>
        <taxon>Deinococcus</taxon>
    </lineage>
</organism>
<accession>A0A553UFG0</accession>